<sequence>MLCSMVQNSAQRVSNGSASSTDKILEGLVTSEWIVNILPSAALQEALTAGLKNVDCVKKYKTCSLNGK</sequence>
<dbReference type="EMBL" id="CAKOFQ010006660">
    <property type="protein sequence ID" value="CAH1955452.1"/>
    <property type="molecule type" value="Genomic_DNA"/>
</dbReference>
<proteinExistence type="predicted"/>
<gene>
    <name evidence="1" type="ORF">ACAOBT_LOCUS1064</name>
</gene>
<comment type="caution">
    <text evidence="1">The sequence shown here is derived from an EMBL/GenBank/DDBJ whole genome shotgun (WGS) entry which is preliminary data.</text>
</comment>
<dbReference type="OrthoDB" id="6436512at2759"/>
<keyword evidence="2" id="KW-1185">Reference proteome</keyword>
<protein>
    <submittedName>
        <fullName evidence="1">Uncharacterized protein</fullName>
    </submittedName>
</protein>
<evidence type="ECO:0000313" key="1">
    <source>
        <dbReference type="EMBL" id="CAH1955452.1"/>
    </source>
</evidence>
<accession>A0A9P0JPY0</accession>
<evidence type="ECO:0000313" key="2">
    <source>
        <dbReference type="Proteomes" id="UP001152888"/>
    </source>
</evidence>
<reference evidence="1" key="1">
    <citation type="submission" date="2022-03" db="EMBL/GenBank/DDBJ databases">
        <authorList>
            <person name="Sayadi A."/>
        </authorList>
    </citation>
    <scope>NUCLEOTIDE SEQUENCE</scope>
</reference>
<name>A0A9P0JPY0_ACAOB</name>
<dbReference type="AlphaFoldDB" id="A0A9P0JPY0"/>
<organism evidence="1 2">
    <name type="scientific">Acanthoscelides obtectus</name>
    <name type="common">Bean weevil</name>
    <name type="synonym">Bruchus obtectus</name>
    <dbReference type="NCBI Taxonomy" id="200917"/>
    <lineage>
        <taxon>Eukaryota</taxon>
        <taxon>Metazoa</taxon>
        <taxon>Ecdysozoa</taxon>
        <taxon>Arthropoda</taxon>
        <taxon>Hexapoda</taxon>
        <taxon>Insecta</taxon>
        <taxon>Pterygota</taxon>
        <taxon>Neoptera</taxon>
        <taxon>Endopterygota</taxon>
        <taxon>Coleoptera</taxon>
        <taxon>Polyphaga</taxon>
        <taxon>Cucujiformia</taxon>
        <taxon>Chrysomeloidea</taxon>
        <taxon>Chrysomelidae</taxon>
        <taxon>Bruchinae</taxon>
        <taxon>Bruchini</taxon>
        <taxon>Acanthoscelides</taxon>
    </lineage>
</organism>
<dbReference type="Proteomes" id="UP001152888">
    <property type="component" value="Unassembled WGS sequence"/>
</dbReference>